<organism evidence="1 2">
    <name type="scientific">Brachionus plicatilis</name>
    <name type="common">Marine rotifer</name>
    <name type="synonym">Brachionus muelleri</name>
    <dbReference type="NCBI Taxonomy" id="10195"/>
    <lineage>
        <taxon>Eukaryota</taxon>
        <taxon>Metazoa</taxon>
        <taxon>Spiralia</taxon>
        <taxon>Gnathifera</taxon>
        <taxon>Rotifera</taxon>
        <taxon>Eurotatoria</taxon>
        <taxon>Monogononta</taxon>
        <taxon>Pseudotrocha</taxon>
        <taxon>Ploima</taxon>
        <taxon>Brachionidae</taxon>
        <taxon>Brachionus</taxon>
    </lineage>
</organism>
<gene>
    <name evidence="1" type="ORF">BpHYR1_002682</name>
</gene>
<evidence type="ECO:0000313" key="1">
    <source>
        <dbReference type="EMBL" id="RNA00295.1"/>
    </source>
</evidence>
<comment type="caution">
    <text evidence="1">The sequence shown here is derived from an EMBL/GenBank/DDBJ whole genome shotgun (WGS) entry which is preliminary data.</text>
</comment>
<name>A0A3M7PNF2_BRAPC</name>
<dbReference type="Proteomes" id="UP000276133">
    <property type="component" value="Unassembled WGS sequence"/>
</dbReference>
<reference evidence="1 2" key="1">
    <citation type="journal article" date="2018" name="Sci. Rep.">
        <title>Genomic signatures of local adaptation to the degree of environmental predictability in rotifers.</title>
        <authorList>
            <person name="Franch-Gras L."/>
            <person name="Hahn C."/>
            <person name="Garcia-Roger E.M."/>
            <person name="Carmona M.J."/>
            <person name="Serra M."/>
            <person name="Gomez A."/>
        </authorList>
    </citation>
    <scope>NUCLEOTIDE SEQUENCE [LARGE SCALE GENOMIC DNA]</scope>
    <source>
        <strain evidence="1">HYR1</strain>
    </source>
</reference>
<keyword evidence="2" id="KW-1185">Reference proteome</keyword>
<dbReference type="EMBL" id="REGN01009837">
    <property type="protein sequence ID" value="RNA00295.1"/>
    <property type="molecule type" value="Genomic_DNA"/>
</dbReference>
<evidence type="ECO:0000313" key="2">
    <source>
        <dbReference type="Proteomes" id="UP000276133"/>
    </source>
</evidence>
<dbReference type="AlphaFoldDB" id="A0A3M7PNF2"/>
<sequence>MTKLKNLIASFKKKFNQKANKSLRLVWYTRAMAAISTSQETLNELKLGTQTCQSDAIKIVCQ</sequence>
<proteinExistence type="predicted"/>
<accession>A0A3M7PNF2</accession>
<protein>
    <submittedName>
        <fullName evidence="1">Uncharacterized protein</fullName>
    </submittedName>
</protein>